<accession>A0A8T2UCV8</accession>
<keyword evidence="2" id="KW-1185">Reference proteome</keyword>
<proteinExistence type="predicted"/>
<comment type="caution">
    <text evidence="1">The sequence shown here is derived from an EMBL/GenBank/DDBJ whole genome shotgun (WGS) entry which is preliminary data.</text>
</comment>
<protein>
    <submittedName>
        <fullName evidence="1">Uncharacterized protein</fullName>
    </submittedName>
</protein>
<dbReference type="Proteomes" id="UP000825935">
    <property type="component" value="Chromosome 8"/>
</dbReference>
<reference evidence="1" key="1">
    <citation type="submission" date="2021-08" db="EMBL/GenBank/DDBJ databases">
        <title>WGS assembly of Ceratopteris richardii.</title>
        <authorList>
            <person name="Marchant D.B."/>
            <person name="Chen G."/>
            <person name="Jenkins J."/>
            <person name="Shu S."/>
            <person name="Leebens-Mack J."/>
            <person name="Grimwood J."/>
            <person name="Schmutz J."/>
            <person name="Soltis P."/>
            <person name="Soltis D."/>
            <person name="Chen Z.-H."/>
        </authorList>
    </citation>
    <scope>NUCLEOTIDE SEQUENCE</scope>
    <source>
        <strain evidence="1">Whitten #5841</strain>
        <tissue evidence="1">Leaf</tissue>
    </source>
</reference>
<dbReference type="AlphaFoldDB" id="A0A8T2UCV8"/>
<organism evidence="1 2">
    <name type="scientific">Ceratopteris richardii</name>
    <name type="common">Triangle waterfern</name>
    <dbReference type="NCBI Taxonomy" id="49495"/>
    <lineage>
        <taxon>Eukaryota</taxon>
        <taxon>Viridiplantae</taxon>
        <taxon>Streptophyta</taxon>
        <taxon>Embryophyta</taxon>
        <taxon>Tracheophyta</taxon>
        <taxon>Polypodiopsida</taxon>
        <taxon>Polypodiidae</taxon>
        <taxon>Polypodiales</taxon>
        <taxon>Pteridineae</taxon>
        <taxon>Pteridaceae</taxon>
        <taxon>Parkerioideae</taxon>
        <taxon>Ceratopteris</taxon>
    </lineage>
</organism>
<sequence length="172" mass="19532">MVYGFLRSSVCEHQRNLSHFRASRVDISASSLEIAMDRHRSRRCHAYSGLSDYHHPVNVVVLTGFGNPMLSTQKSHSDPFSAAGCSFRGRWMRLTAGEKKKSTEMEYNLPGFDFSRRTLYPLALLVKRHVQREGRTCSMLFLHAKAASFFSSIDPSLQSLSTEKAEHVLCYL</sequence>
<evidence type="ECO:0000313" key="2">
    <source>
        <dbReference type="Proteomes" id="UP000825935"/>
    </source>
</evidence>
<name>A0A8T2UCV8_CERRI</name>
<gene>
    <name evidence="1" type="ORF">KP509_08G029600</name>
</gene>
<dbReference type="EMBL" id="CM035413">
    <property type="protein sequence ID" value="KAH7431104.1"/>
    <property type="molecule type" value="Genomic_DNA"/>
</dbReference>
<evidence type="ECO:0000313" key="1">
    <source>
        <dbReference type="EMBL" id="KAH7431104.1"/>
    </source>
</evidence>